<dbReference type="PROSITE" id="PS50003">
    <property type="entry name" value="PH_DOMAIN"/>
    <property type="match status" value="1"/>
</dbReference>
<dbReference type="SMART" id="SM00233">
    <property type="entry name" value="PH"/>
    <property type="match status" value="1"/>
</dbReference>
<organism evidence="2 3">
    <name type="scientific">Pythium oligandrum</name>
    <name type="common">Mycoparasitic fungus</name>
    <dbReference type="NCBI Taxonomy" id="41045"/>
    <lineage>
        <taxon>Eukaryota</taxon>
        <taxon>Sar</taxon>
        <taxon>Stramenopiles</taxon>
        <taxon>Oomycota</taxon>
        <taxon>Peronosporomycetes</taxon>
        <taxon>Pythiales</taxon>
        <taxon>Pythiaceae</taxon>
        <taxon>Pythium</taxon>
    </lineage>
</organism>
<dbReference type="Gene3D" id="2.30.29.30">
    <property type="entry name" value="Pleckstrin-homology domain (PH domain)/Phosphotyrosine-binding domain (PTB)"/>
    <property type="match status" value="1"/>
</dbReference>
<evidence type="ECO:0000313" key="2">
    <source>
        <dbReference type="EMBL" id="TMW62701.1"/>
    </source>
</evidence>
<evidence type="ECO:0000259" key="1">
    <source>
        <dbReference type="PROSITE" id="PS50003"/>
    </source>
</evidence>
<feature type="domain" description="PH" evidence="1">
    <location>
        <begin position="1"/>
        <end position="111"/>
    </location>
</feature>
<dbReference type="CDD" id="cd00821">
    <property type="entry name" value="PH"/>
    <property type="match status" value="1"/>
</dbReference>
<name>A0A8K1FHG5_PYTOL</name>
<comment type="caution">
    <text evidence="2">The sequence shown here is derived from an EMBL/GenBank/DDBJ whole genome shotgun (WGS) entry which is preliminary data.</text>
</comment>
<proteinExistence type="predicted"/>
<dbReference type="InterPro" id="IPR001849">
    <property type="entry name" value="PH_domain"/>
</dbReference>
<dbReference type="Proteomes" id="UP000794436">
    <property type="component" value="Unassembled WGS sequence"/>
</dbReference>
<reference evidence="2" key="1">
    <citation type="submission" date="2019-03" db="EMBL/GenBank/DDBJ databases">
        <title>Long read genome sequence of the mycoparasitic Pythium oligandrum ATCC 38472 isolated from sugarbeet rhizosphere.</title>
        <authorList>
            <person name="Gaulin E."/>
        </authorList>
    </citation>
    <scope>NUCLEOTIDE SEQUENCE</scope>
    <source>
        <strain evidence="2">ATCC 38472_TT</strain>
    </source>
</reference>
<protein>
    <recommendedName>
        <fullName evidence="1">PH domain-containing protein</fullName>
    </recommendedName>
</protein>
<dbReference type="InterPro" id="IPR011993">
    <property type="entry name" value="PH-like_dom_sf"/>
</dbReference>
<dbReference type="OrthoDB" id="626167at2759"/>
<sequence length="169" mass="19439">MEPKSGKLYKFGHGIFGPKWTEKWVHLDGHLLKYFSMASEQQPLFTLSSARQSCTVDLALYTFSLHDDKRITRKHAFHLVPTNKTHKAFVFACSSESELKEWQAAFQSRVSSPPGSELSPLVAEKMRRANEVFSLYDPRRTDRIDAAKLRTLLQSISFSTHVFTSFYTF</sequence>
<accession>A0A8K1FHG5</accession>
<dbReference type="EMBL" id="SPLM01000073">
    <property type="protein sequence ID" value="TMW62701.1"/>
    <property type="molecule type" value="Genomic_DNA"/>
</dbReference>
<dbReference type="Pfam" id="PF00169">
    <property type="entry name" value="PH"/>
    <property type="match status" value="1"/>
</dbReference>
<evidence type="ECO:0000313" key="3">
    <source>
        <dbReference type="Proteomes" id="UP000794436"/>
    </source>
</evidence>
<dbReference type="AlphaFoldDB" id="A0A8K1FHG5"/>
<keyword evidence="3" id="KW-1185">Reference proteome</keyword>
<gene>
    <name evidence="2" type="ORF">Poli38472_005319</name>
</gene>
<dbReference type="SUPFAM" id="SSF50729">
    <property type="entry name" value="PH domain-like"/>
    <property type="match status" value="1"/>
</dbReference>